<sequence length="227" mass="23217">MMIGELIGSGRDADVYALDGSWVLRRNRDGRSQSREAAVMAHLHPHGYPVPEIRPAGDEASTDLVMRRVTGPTLMDAAQAGEVGTAEVGMILADLLARLHAVPLPDGAAGEPGTAILHLDLHPLNVIHTSEGPVVIDWVNTRQGPPGLDWTMSALILAELALGGSELAPPAQEVLSALLAHRPAAVVLDGGVVAAARAARAADSNAGSNAVPGGLDAAVALVIAHAG</sequence>
<dbReference type="Proteomes" id="UP000730482">
    <property type="component" value="Unassembled WGS sequence"/>
</dbReference>
<reference evidence="2 3" key="1">
    <citation type="submission" date="2020-02" db="EMBL/GenBank/DDBJ databases">
        <title>Acidophilic actinobacteria isolated from forest soil.</title>
        <authorList>
            <person name="Golinska P."/>
        </authorList>
    </citation>
    <scope>NUCLEOTIDE SEQUENCE [LARGE SCALE GENOMIC DNA]</scope>
    <source>
        <strain evidence="2 3">NL8</strain>
    </source>
</reference>
<comment type="caution">
    <text evidence="2">The sequence shown here is derived from an EMBL/GenBank/DDBJ whole genome shotgun (WGS) entry which is preliminary data.</text>
</comment>
<organism evidence="2 3">
    <name type="scientific">Catenulispora pinistramenti</name>
    <dbReference type="NCBI Taxonomy" id="2705254"/>
    <lineage>
        <taxon>Bacteria</taxon>
        <taxon>Bacillati</taxon>
        <taxon>Actinomycetota</taxon>
        <taxon>Actinomycetes</taxon>
        <taxon>Catenulisporales</taxon>
        <taxon>Catenulisporaceae</taxon>
        <taxon>Catenulispora</taxon>
    </lineage>
</organism>
<dbReference type="SUPFAM" id="SSF56112">
    <property type="entry name" value="Protein kinase-like (PK-like)"/>
    <property type="match status" value="1"/>
</dbReference>
<dbReference type="Gene3D" id="3.90.1200.10">
    <property type="match status" value="1"/>
</dbReference>
<name>A0ABS5KTL6_9ACTN</name>
<keyword evidence="3" id="KW-1185">Reference proteome</keyword>
<dbReference type="EMBL" id="JAAFYZ010000070">
    <property type="protein sequence ID" value="MBS2549378.1"/>
    <property type="molecule type" value="Genomic_DNA"/>
</dbReference>
<feature type="domain" description="Aminoglycoside phosphotransferase" evidence="1">
    <location>
        <begin position="114"/>
        <end position="154"/>
    </location>
</feature>
<feature type="domain" description="Aminoglycoside phosphotransferase" evidence="1">
    <location>
        <begin position="5"/>
        <end position="106"/>
    </location>
</feature>
<dbReference type="Pfam" id="PF01636">
    <property type="entry name" value="APH"/>
    <property type="match status" value="2"/>
</dbReference>
<evidence type="ECO:0000313" key="3">
    <source>
        <dbReference type="Proteomes" id="UP000730482"/>
    </source>
</evidence>
<proteinExistence type="predicted"/>
<evidence type="ECO:0000259" key="1">
    <source>
        <dbReference type="Pfam" id="PF01636"/>
    </source>
</evidence>
<gene>
    <name evidence="2" type="ORF">KGQ19_21170</name>
</gene>
<dbReference type="InterPro" id="IPR011009">
    <property type="entry name" value="Kinase-like_dom_sf"/>
</dbReference>
<evidence type="ECO:0000313" key="2">
    <source>
        <dbReference type="EMBL" id="MBS2549378.1"/>
    </source>
</evidence>
<protein>
    <submittedName>
        <fullName evidence="2">Aminoglycoside phosphotransferase family protein</fullName>
    </submittedName>
</protein>
<dbReference type="InterPro" id="IPR002575">
    <property type="entry name" value="Aminoglycoside_PTrfase"/>
</dbReference>
<accession>A0ABS5KTL6</accession>